<keyword evidence="2" id="KW-1185">Reference proteome</keyword>
<proteinExistence type="predicted"/>
<dbReference type="InterPro" id="IPR021858">
    <property type="entry name" value="Fun_TF"/>
</dbReference>
<dbReference type="EMBL" id="JAPEUX010000005">
    <property type="protein sequence ID" value="KAJ4352045.1"/>
    <property type="molecule type" value="Genomic_DNA"/>
</dbReference>
<dbReference type="Proteomes" id="UP001140513">
    <property type="component" value="Unassembled WGS sequence"/>
</dbReference>
<accession>A0A9W9CA49</accession>
<evidence type="ECO:0000313" key="2">
    <source>
        <dbReference type="Proteomes" id="UP001140513"/>
    </source>
</evidence>
<sequence>MKVVLAPTLAEELENAEEMYHELFPYCLCPPSVFFYIIRISNLRREASQALILEDDLTGLSQSATNLLSQLESFSVDDWAQPGSNNADWLAIGSAFKHAAAVYCIMSLQSLALLPNDAQTNQQLESHGDLLALHLKKVIGYQRTRRFASWPLTVAAVEAGYRGEARRKWVEDTCLEMARVLGTNCPLNLKAVMRKYWASGNPGWEECFYKPYAFMF</sequence>
<evidence type="ECO:0000313" key="1">
    <source>
        <dbReference type="EMBL" id="KAJ4352045.1"/>
    </source>
</evidence>
<organism evidence="1 2">
    <name type="scientific">Didymosphaeria variabile</name>
    <dbReference type="NCBI Taxonomy" id="1932322"/>
    <lineage>
        <taxon>Eukaryota</taxon>
        <taxon>Fungi</taxon>
        <taxon>Dikarya</taxon>
        <taxon>Ascomycota</taxon>
        <taxon>Pezizomycotina</taxon>
        <taxon>Dothideomycetes</taxon>
        <taxon>Pleosporomycetidae</taxon>
        <taxon>Pleosporales</taxon>
        <taxon>Massarineae</taxon>
        <taxon>Didymosphaeriaceae</taxon>
        <taxon>Didymosphaeria</taxon>
    </lineage>
</organism>
<comment type="caution">
    <text evidence="1">The sequence shown here is derived from an EMBL/GenBank/DDBJ whole genome shotgun (WGS) entry which is preliminary data.</text>
</comment>
<dbReference type="AlphaFoldDB" id="A0A9W9CA49"/>
<gene>
    <name evidence="1" type="ORF">N0V89_007391</name>
</gene>
<dbReference type="RefSeq" id="XP_056070401.1">
    <property type="nucleotide sequence ID" value="XM_056216154.1"/>
</dbReference>
<name>A0A9W9CA49_9PLEO</name>
<protein>
    <submittedName>
        <fullName evidence="1">Uncharacterized protein</fullName>
    </submittedName>
</protein>
<dbReference type="GeneID" id="80910921"/>
<dbReference type="Pfam" id="PF11951">
    <property type="entry name" value="Fungal_trans_2"/>
    <property type="match status" value="1"/>
</dbReference>
<reference evidence="1" key="1">
    <citation type="submission" date="2022-10" db="EMBL/GenBank/DDBJ databases">
        <title>Tapping the CABI collections for fungal endophytes: first genome assemblies for Collariella, Neodidymelliopsis, Ascochyta clinopodiicola, Didymella pomorum, Didymosphaeria variabile, Neocosmospora piperis and Neocucurbitaria cava.</title>
        <authorList>
            <person name="Hill R."/>
        </authorList>
    </citation>
    <scope>NUCLEOTIDE SEQUENCE</scope>
    <source>
        <strain evidence="1">IMI 356815</strain>
    </source>
</reference>
<dbReference type="OrthoDB" id="5386330at2759"/>